<dbReference type="EMBL" id="BMDO01000008">
    <property type="protein sequence ID" value="GGI51764.1"/>
    <property type="molecule type" value="Genomic_DNA"/>
</dbReference>
<accession>A0A917JDK9</accession>
<evidence type="ECO:0000313" key="1">
    <source>
        <dbReference type="EMBL" id="GGI51764.1"/>
    </source>
</evidence>
<name>A0A917JDK9_9SPHI</name>
<dbReference type="AlphaFoldDB" id="A0A917JDK9"/>
<proteinExistence type="predicted"/>
<keyword evidence="2" id="KW-1185">Reference proteome</keyword>
<reference evidence="1" key="1">
    <citation type="journal article" date="2014" name="Int. J. Syst. Evol. Microbiol.">
        <title>Complete genome sequence of Corynebacterium casei LMG S-19264T (=DSM 44701T), isolated from a smear-ripened cheese.</title>
        <authorList>
            <consortium name="US DOE Joint Genome Institute (JGI-PGF)"/>
            <person name="Walter F."/>
            <person name="Albersmeier A."/>
            <person name="Kalinowski J."/>
            <person name="Ruckert C."/>
        </authorList>
    </citation>
    <scope>NUCLEOTIDE SEQUENCE</scope>
    <source>
        <strain evidence="1">CCM 8711</strain>
    </source>
</reference>
<dbReference type="Proteomes" id="UP000662074">
    <property type="component" value="Unassembled WGS sequence"/>
</dbReference>
<protein>
    <submittedName>
        <fullName evidence="1">Uncharacterized protein</fullName>
    </submittedName>
</protein>
<gene>
    <name evidence="1" type="ORF">GCM10011425_29760</name>
</gene>
<reference evidence="1" key="2">
    <citation type="submission" date="2020-09" db="EMBL/GenBank/DDBJ databases">
        <authorList>
            <person name="Sun Q."/>
            <person name="Sedlacek I."/>
        </authorList>
    </citation>
    <scope>NUCLEOTIDE SEQUENCE</scope>
    <source>
        <strain evidence="1">CCM 8711</strain>
    </source>
</reference>
<comment type="caution">
    <text evidence="1">The sequence shown here is derived from an EMBL/GenBank/DDBJ whole genome shotgun (WGS) entry which is preliminary data.</text>
</comment>
<sequence>MISKSCIARKEFPGNGKEWLRWAEMKADWYDPNIESYDELLADVDRNTLDQIT</sequence>
<evidence type="ECO:0000313" key="2">
    <source>
        <dbReference type="Proteomes" id="UP000662074"/>
    </source>
</evidence>
<organism evidence="1 2">
    <name type="scientific">Mucilaginibacter galii</name>
    <dbReference type="NCBI Taxonomy" id="2005073"/>
    <lineage>
        <taxon>Bacteria</taxon>
        <taxon>Pseudomonadati</taxon>
        <taxon>Bacteroidota</taxon>
        <taxon>Sphingobacteriia</taxon>
        <taxon>Sphingobacteriales</taxon>
        <taxon>Sphingobacteriaceae</taxon>
        <taxon>Mucilaginibacter</taxon>
    </lineage>
</organism>